<evidence type="ECO:0000313" key="5">
    <source>
        <dbReference type="RGD" id="1560934"/>
    </source>
</evidence>
<keyword evidence="2" id="KW-0539">Nucleus</keyword>
<sequence>MSTKGALLSDLKDAVSQAAPAFGFGSKQAGTFGSPGFPVNNSSSTTVQSFSFKTSPGLATAPSGNTSVFGSHPAFGAGPSAGSAVSSSIPAFGLGKPEATSAASFSFKSPEASSFGSPGFSGFPAPMATSPFGPATAPAFGSSVAAFGSPSPHSQTVFAKPCTDVFGGSSISSSVPASSAPDNALFTPRDQLTKEELEQFQSQKFTLGKIPLKPPPVELLTV</sequence>
<dbReference type="GO" id="GO:0046930">
    <property type="term" value="C:pore complex"/>
    <property type="evidence" value="ECO:0007669"/>
    <property type="project" value="UniProtKB-KW"/>
</dbReference>
<evidence type="ECO:0000313" key="3">
    <source>
        <dbReference type="EMBL" id="EDL99381.1"/>
    </source>
</evidence>
<proteinExistence type="predicted"/>
<dbReference type="PANTHER" id="PTHR46527">
    <property type="entry name" value="NUCLEOPORIN-LIKE PROTEIN 2"/>
    <property type="match status" value="1"/>
</dbReference>
<reference evidence="4" key="1">
    <citation type="submission" date="2005-09" db="EMBL/GenBank/DDBJ databases">
        <authorList>
            <person name="Mural R.J."/>
            <person name="Li P.W."/>
            <person name="Adams M.D."/>
            <person name="Amanatides P.G."/>
            <person name="Baden-Tillson H."/>
            <person name="Barnstead M."/>
            <person name="Chin S.H."/>
            <person name="Dew I."/>
            <person name="Evans C.A."/>
            <person name="Ferriera S."/>
            <person name="Flanigan M."/>
            <person name="Fosler C."/>
            <person name="Glodek A."/>
            <person name="Gu Z."/>
            <person name="Holt R.A."/>
            <person name="Jennings D."/>
            <person name="Kraft C.L."/>
            <person name="Lu F."/>
            <person name="Nguyen T."/>
            <person name="Nusskern D.R."/>
            <person name="Pfannkoch C.M."/>
            <person name="Sitter C."/>
            <person name="Sutton G.G."/>
            <person name="Venter J.C."/>
            <person name="Wang Z."/>
            <person name="Woodage T."/>
            <person name="Zheng X.H."/>
            <person name="Zhong F."/>
        </authorList>
    </citation>
    <scope>NUCLEOTIDE SEQUENCE [LARGE SCALE GENOMIC DNA]</scope>
    <source>
        <strain>BN</strain>
        <strain evidence="4">Sprague-Dawley</strain>
    </source>
</reference>
<keyword evidence="3" id="KW-0626">Porin</keyword>
<dbReference type="GeneID" id="499974"/>
<keyword evidence="3" id="KW-0812">Transmembrane</keyword>
<accession>A6K572</accession>
<dbReference type="PANTHER" id="PTHR46527:SF1">
    <property type="entry name" value="NUCLEOPORIN NUP42"/>
    <property type="match status" value="1"/>
</dbReference>
<dbReference type="CTD" id="11097"/>
<dbReference type="RGD" id="1560934">
    <property type="gene designation" value="Nup42"/>
</dbReference>
<dbReference type="EMBL" id="CH474020">
    <property type="protein sequence ID" value="EDL99381.1"/>
    <property type="molecule type" value="Genomic_DNA"/>
</dbReference>
<dbReference type="Proteomes" id="UP000234681">
    <property type="component" value="Chromosome 4"/>
</dbReference>
<organism evidence="3 4">
    <name type="scientific">Rattus norvegicus</name>
    <name type="common">Rat</name>
    <dbReference type="NCBI Taxonomy" id="10116"/>
    <lineage>
        <taxon>Eukaryota</taxon>
        <taxon>Metazoa</taxon>
        <taxon>Chordata</taxon>
        <taxon>Craniata</taxon>
        <taxon>Vertebrata</taxon>
        <taxon>Euteleostomi</taxon>
        <taxon>Mammalia</taxon>
        <taxon>Eutheria</taxon>
        <taxon>Euarchontoglires</taxon>
        <taxon>Glires</taxon>
        <taxon>Rodentia</taxon>
        <taxon>Myomorpha</taxon>
        <taxon>Muroidea</taxon>
        <taxon>Muridae</taxon>
        <taxon>Murinae</taxon>
        <taxon>Rattus</taxon>
    </lineage>
</organism>
<dbReference type="InterPro" id="IPR051767">
    <property type="entry name" value="Nucleoporin_NUP42"/>
</dbReference>
<protein>
    <submittedName>
        <fullName evidence="3">Similar to nucleoporin like 2 (Predicted), isoform CRA_b</fullName>
    </submittedName>
</protein>
<evidence type="ECO:0000256" key="1">
    <source>
        <dbReference type="ARBA" id="ARBA00004123"/>
    </source>
</evidence>
<dbReference type="GO" id="GO:0015288">
    <property type="term" value="F:porin activity"/>
    <property type="evidence" value="ECO:0007669"/>
    <property type="project" value="UniProtKB-KW"/>
</dbReference>
<dbReference type="RefSeq" id="XP_038964000.1">
    <property type="nucleotide sequence ID" value="XM_039108072.2"/>
</dbReference>
<keyword evidence="3" id="KW-0813">Transport</keyword>
<evidence type="ECO:0000313" key="4">
    <source>
        <dbReference type="Proteomes" id="UP000234681"/>
    </source>
</evidence>
<dbReference type="GO" id="GO:0005634">
    <property type="term" value="C:nucleus"/>
    <property type="evidence" value="ECO:0007669"/>
    <property type="project" value="UniProtKB-SubCell"/>
</dbReference>
<dbReference type="AGR" id="RGD:1560934"/>
<evidence type="ECO:0000256" key="2">
    <source>
        <dbReference type="ARBA" id="ARBA00023242"/>
    </source>
</evidence>
<comment type="subcellular location">
    <subcellularLocation>
        <location evidence="1">Nucleus</location>
    </subcellularLocation>
</comment>
<dbReference type="AlphaFoldDB" id="A6K572"/>
<name>A6K572_RAT</name>
<keyword evidence="3" id="KW-0406">Ion transport</keyword>
<gene>
    <name evidence="5" type="primary">Nup42</name>
    <name evidence="3" type="synonym">RGD1560934_predicted</name>
    <name evidence="3" type="ORF">rCG_24419</name>
</gene>